<dbReference type="SUPFAM" id="SSF54236">
    <property type="entry name" value="Ubiquitin-like"/>
    <property type="match status" value="1"/>
</dbReference>
<proteinExistence type="predicted"/>
<evidence type="ECO:0000313" key="2">
    <source>
        <dbReference type="Proteomes" id="UP001190700"/>
    </source>
</evidence>
<dbReference type="Proteomes" id="UP001190700">
    <property type="component" value="Unassembled WGS sequence"/>
</dbReference>
<accession>A0AAE0BEB7</accession>
<dbReference type="SUPFAM" id="SSF57850">
    <property type="entry name" value="RING/U-box"/>
    <property type="match status" value="1"/>
</dbReference>
<dbReference type="Gene3D" id="3.10.20.90">
    <property type="entry name" value="Phosphatidylinositol 3-kinase Catalytic Subunit, Chain A, domain 1"/>
    <property type="match status" value="1"/>
</dbReference>
<dbReference type="EMBL" id="LGRX02035423">
    <property type="protein sequence ID" value="KAK3234916.1"/>
    <property type="molecule type" value="Genomic_DNA"/>
</dbReference>
<comment type="caution">
    <text evidence="1">The sequence shown here is derived from an EMBL/GenBank/DDBJ whole genome shotgun (WGS) entry which is preliminary data.</text>
</comment>
<gene>
    <name evidence="1" type="ORF">CYMTET_54855</name>
</gene>
<protein>
    <submittedName>
        <fullName evidence="1">Uncharacterized protein</fullName>
    </submittedName>
</protein>
<evidence type="ECO:0000313" key="1">
    <source>
        <dbReference type="EMBL" id="KAK3234916.1"/>
    </source>
</evidence>
<name>A0AAE0BEB7_9CHLO</name>
<reference evidence="1 2" key="1">
    <citation type="journal article" date="2015" name="Genome Biol. Evol.">
        <title>Comparative Genomics of a Bacterivorous Green Alga Reveals Evolutionary Causalities and Consequences of Phago-Mixotrophic Mode of Nutrition.</title>
        <authorList>
            <person name="Burns J.A."/>
            <person name="Paasch A."/>
            <person name="Narechania A."/>
            <person name="Kim E."/>
        </authorList>
    </citation>
    <scope>NUCLEOTIDE SEQUENCE [LARGE SCALE GENOMIC DNA]</scope>
    <source>
        <strain evidence="1 2">PLY_AMNH</strain>
    </source>
</reference>
<dbReference type="AlphaFoldDB" id="A0AAE0BEB7"/>
<organism evidence="1 2">
    <name type="scientific">Cymbomonas tetramitiformis</name>
    <dbReference type="NCBI Taxonomy" id="36881"/>
    <lineage>
        <taxon>Eukaryota</taxon>
        <taxon>Viridiplantae</taxon>
        <taxon>Chlorophyta</taxon>
        <taxon>Pyramimonadophyceae</taxon>
        <taxon>Pyramimonadales</taxon>
        <taxon>Pyramimonadaceae</taxon>
        <taxon>Cymbomonas</taxon>
    </lineage>
</organism>
<sequence>MVENVESDFVCPICLKLFSEANCLVEHLARSRTRTQGRVEKEVCPVCRAPVSHVTASHNTESSSIRVKYGRQEYRLCVPLSGGIRAYLSEVFGIPLGRLSLIVKGRLLQSEAEAAVAIKEGSLISLIGTREHEQMPTPSWPHRLWLAVQTRGKWLFDCLPLSCGSLSQSIRTTLQEMRQVLPVFLASINPSWKGLRGHGTGRQD</sequence>
<dbReference type="InterPro" id="IPR029071">
    <property type="entry name" value="Ubiquitin-like_domsf"/>
</dbReference>
<keyword evidence="2" id="KW-1185">Reference proteome</keyword>